<dbReference type="InterPro" id="IPR056238">
    <property type="entry name" value="YunG-like"/>
</dbReference>
<comment type="caution">
    <text evidence="1">The sequence shown here is derived from an EMBL/GenBank/DDBJ whole genome shotgun (WGS) entry which is preliminary data.</text>
</comment>
<name>A0ABU0AJI8_9BACI</name>
<proteinExistence type="predicted"/>
<dbReference type="EMBL" id="JAUSUB010000014">
    <property type="protein sequence ID" value="MDQ0271423.1"/>
    <property type="molecule type" value="Genomic_DNA"/>
</dbReference>
<evidence type="ECO:0000313" key="1">
    <source>
        <dbReference type="EMBL" id="MDQ0271423.1"/>
    </source>
</evidence>
<organism evidence="1 2">
    <name type="scientific">Cytobacillus purgationiresistens</name>
    <dbReference type="NCBI Taxonomy" id="863449"/>
    <lineage>
        <taxon>Bacteria</taxon>
        <taxon>Bacillati</taxon>
        <taxon>Bacillota</taxon>
        <taxon>Bacilli</taxon>
        <taxon>Bacillales</taxon>
        <taxon>Bacillaceae</taxon>
        <taxon>Cytobacillus</taxon>
    </lineage>
</organism>
<keyword evidence="2" id="KW-1185">Reference proteome</keyword>
<gene>
    <name evidence="1" type="ORF">J2S17_003311</name>
</gene>
<reference evidence="1 2" key="1">
    <citation type="submission" date="2023-07" db="EMBL/GenBank/DDBJ databases">
        <title>Genomic Encyclopedia of Type Strains, Phase IV (KMG-IV): sequencing the most valuable type-strain genomes for metagenomic binning, comparative biology and taxonomic classification.</title>
        <authorList>
            <person name="Goeker M."/>
        </authorList>
    </citation>
    <scope>NUCLEOTIDE SEQUENCE [LARGE SCALE GENOMIC DNA]</scope>
    <source>
        <strain evidence="1 2">DSM 23494</strain>
    </source>
</reference>
<dbReference type="Proteomes" id="UP001238088">
    <property type="component" value="Unassembled WGS sequence"/>
</dbReference>
<accession>A0ABU0AJI8</accession>
<dbReference type="Pfam" id="PF24585">
    <property type="entry name" value="YunG"/>
    <property type="match status" value="1"/>
</dbReference>
<protein>
    <submittedName>
        <fullName evidence="1">Uncharacterized protein</fullName>
    </submittedName>
</protein>
<evidence type="ECO:0000313" key="2">
    <source>
        <dbReference type="Proteomes" id="UP001238088"/>
    </source>
</evidence>
<sequence>MNGQRCDFTASQFGGEIHYTDTSSDRKEAFSDTNDLQYNHLKKRTLDQLAKGK</sequence>